<sequence>MVISLEIPIDAEPGDSLSFEVNGTQLTIEVPVASVPGEILRIKLANNLRNGEEKDKGTNRKSNDNADDDDNKITIEMATGSKICIVETSTTKNTGRSTVNNENLSDGTYLHLWPASHCIIKFINSPEFRRQFQDLSVHSVMELGAGHGLLGMAFAEIVSTFINTKKPMKLVLSDVEEALSQLEANIQLNRETFGKRINISSIPLKWHNYPIPKTNSDLDFIVGSDLLYNIEAIPLLASTIRRLLSRSTKILLSVRWRKPSDERSFFILLSDIIEWKVIHGACSLDYRVYGNGSFESNKYFSQSMVGIQGKVVPLSSIDENCIEKMTTKEFEQYEELQTQVYLGEVVERKMTTDPVQKRPKLEE</sequence>
<evidence type="ECO:0000313" key="2">
    <source>
        <dbReference type="EMBL" id="OEU10656.1"/>
    </source>
</evidence>
<dbReference type="KEGG" id="fcy:FRACYDRAFT_193936"/>
<dbReference type="AlphaFoldDB" id="A0A1E7EXT9"/>
<evidence type="ECO:0000256" key="1">
    <source>
        <dbReference type="SAM" id="MobiDB-lite"/>
    </source>
</evidence>
<evidence type="ECO:0008006" key="4">
    <source>
        <dbReference type="Google" id="ProtNLM"/>
    </source>
</evidence>
<dbReference type="SUPFAM" id="SSF53335">
    <property type="entry name" value="S-adenosyl-L-methionine-dependent methyltransferases"/>
    <property type="match status" value="1"/>
</dbReference>
<evidence type="ECO:0000313" key="3">
    <source>
        <dbReference type="Proteomes" id="UP000095751"/>
    </source>
</evidence>
<dbReference type="PANTHER" id="PTHR14614:SF130">
    <property type="entry name" value="PROTEIN-LYSINE N-METHYLTRANSFERASE EEF2KMT"/>
    <property type="match status" value="1"/>
</dbReference>
<gene>
    <name evidence="2" type="ORF">FRACYDRAFT_193936</name>
</gene>
<dbReference type="Proteomes" id="UP000095751">
    <property type="component" value="Unassembled WGS sequence"/>
</dbReference>
<protein>
    <recommendedName>
        <fullName evidence="4">S-adenosyl-L-methionine-dependent methyltransferase</fullName>
    </recommendedName>
</protein>
<keyword evidence="3" id="KW-1185">Reference proteome</keyword>
<feature type="compositionally biased region" description="Basic and acidic residues" evidence="1">
    <location>
        <begin position="51"/>
        <end position="64"/>
    </location>
</feature>
<dbReference type="InterPro" id="IPR029063">
    <property type="entry name" value="SAM-dependent_MTases_sf"/>
</dbReference>
<dbReference type="PANTHER" id="PTHR14614">
    <property type="entry name" value="HEPATOCELLULAR CARCINOMA-ASSOCIATED ANTIGEN"/>
    <property type="match status" value="1"/>
</dbReference>
<dbReference type="EMBL" id="KV784371">
    <property type="protein sequence ID" value="OEU10656.1"/>
    <property type="molecule type" value="Genomic_DNA"/>
</dbReference>
<dbReference type="OrthoDB" id="407325at2759"/>
<organism evidence="2 3">
    <name type="scientific">Fragilariopsis cylindrus CCMP1102</name>
    <dbReference type="NCBI Taxonomy" id="635003"/>
    <lineage>
        <taxon>Eukaryota</taxon>
        <taxon>Sar</taxon>
        <taxon>Stramenopiles</taxon>
        <taxon>Ochrophyta</taxon>
        <taxon>Bacillariophyta</taxon>
        <taxon>Bacillariophyceae</taxon>
        <taxon>Bacillariophycidae</taxon>
        <taxon>Bacillariales</taxon>
        <taxon>Bacillariaceae</taxon>
        <taxon>Fragilariopsis</taxon>
    </lineage>
</organism>
<dbReference type="Gene3D" id="3.40.50.150">
    <property type="entry name" value="Vaccinia Virus protein VP39"/>
    <property type="match status" value="1"/>
</dbReference>
<dbReference type="Pfam" id="PF10294">
    <property type="entry name" value="Methyltransf_16"/>
    <property type="match status" value="1"/>
</dbReference>
<name>A0A1E7EXT9_9STRA</name>
<proteinExistence type="predicted"/>
<reference evidence="2 3" key="1">
    <citation type="submission" date="2016-09" db="EMBL/GenBank/DDBJ databases">
        <title>Extensive genetic diversity and differential bi-allelic expression allows diatom success in the polar Southern Ocean.</title>
        <authorList>
            <consortium name="DOE Joint Genome Institute"/>
            <person name="Mock T."/>
            <person name="Otillar R.P."/>
            <person name="Strauss J."/>
            <person name="Dupont C."/>
            <person name="Frickenhaus S."/>
            <person name="Maumus F."/>
            <person name="Mcmullan M."/>
            <person name="Sanges R."/>
            <person name="Schmutz J."/>
            <person name="Toseland A."/>
            <person name="Valas R."/>
            <person name="Veluchamy A."/>
            <person name="Ward B.J."/>
            <person name="Allen A."/>
            <person name="Barry K."/>
            <person name="Falciatore A."/>
            <person name="Ferrante M."/>
            <person name="Fortunato A.E."/>
            <person name="Gloeckner G."/>
            <person name="Gruber A."/>
            <person name="Hipkin R."/>
            <person name="Janech M."/>
            <person name="Kroth P."/>
            <person name="Leese F."/>
            <person name="Lindquist E."/>
            <person name="Lyon B.R."/>
            <person name="Martin J."/>
            <person name="Mayer C."/>
            <person name="Parker M."/>
            <person name="Quesneville H."/>
            <person name="Raymond J."/>
            <person name="Uhlig C."/>
            <person name="Valentin K.U."/>
            <person name="Worden A.Z."/>
            <person name="Armbrust E.V."/>
            <person name="Bowler C."/>
            <person name="Green B."/>
            <person name="Moulton V."/>
            <person name="Van Oosterhout C."/>
            <person name="Grigoriev I."/>
        </authorList>
    </citation>
    <scope>NUCLEOTIDE SEQUENCE [LARGE SCALE GENOMIC DNA]</scope>
    <source>
        <strain evidence="2 3">CCMP1102</strain>
    </source>
</reference>
<accession>A0A1E7EXT9</accession>
<dbReference type="InterPro" id="IPR019410">
    <property type="entry name" value="Methyltransf_16"/>
</dbReference>
<feature type="region of interest" description="Disordered" evidence="1">
    <location>
        <begin position="51"/>
        <end position="72"/>
    </location>
</feature>
<dbReference type="InParanoid" id="A0A1E7EXT9"/>